<organism evidence="2 3">
    <name type="scientific">Lentinus brumalis</name>
    <dbReference type="NCBI Taxonomy" id="2498619"/>
    <lineage>
        <taxon>Eukaryota</taxon>
        <taxon>Fungi</taxon>
        <taxon>Dikarya</taxon>
        <taxon>Basidiomycota</taxon>
        <taxon>Agaricomycotina</taxon>
        <taxon>Agaricomycetes</taxon>
        <taxon>Polyporales</taxon>
        <taxon>Polyporaceae</taxon>
        <taxon>Lentinus</taxon>
    </lineage>
</organism>
<gene>
    <name evidence="2" type="ORF">OH76DRAFT_1562353</name>
</gene>
<dbReference type="AlphaFoldDB" id="A0A371CH78"/>
<evidence type="ECO:0000313" key="3">
    <source>
        <dbReference type="Proteomes" id="UP000256964"/>
    </source>
</evidence>
<feature type="non-terminal residue" evidence="2">
    <location>
        <position position="1"/>
    </location>
</feature>
<sequence>WPTHRVPSPSTAVLRSSTHRSTPARAPSPSTCRARSRCWRGQQSPSRAASPGRPDNRKRVSLVCTEGARAYLDVDTARWRRRRRRATATARGVGAPQDGGRSRG</sequence>
<protein>
    <submittedName>
        <fullName evidence="2">Uncharacterized protein</fullName>
    </submittedName>
</protein>
<reference evidence="2 3" key="1">
    <citation type="journal article" date="2018" name="Biotechnol. Biofuels">
        <title>Integrative visual omics of the white-rot fungus Polyporus brumalis exposes the biotechnological potential of its oxidative enzymes for delignifying raw plant biomass.</title>
        <authorList>
            <person name="Miyauchi S."/>
            <person name="Rancon A."/>
            <person name="Drula E."/>
            <person name="Hage H."/>
            <person name="Chaduli D."/>
            <person name="Favel A."/>
            <person name="Grisel S."/>
            <person name="Henrissat B."/>
            <person name="Herpoel-Gimbert I."/>
            <person name="Ruiz-Duenas F.J."/>
            <person name="Chevret D."/>
            <person name="Hainaut M."/>
            <person name="Lin J."/>
            <person name="Wang M."/>
            <person name="Pangilinan J."/>
            <person name="Lipzen A."/>
            <person name="Lesage-Meessen L."/>
            <person name="Navarro D."/>
            <person name="Riley R."/>
            <person name="Grigoriev I.V."/>
            <person name="Zhou S."/>
            <person name="Raouche S."/>
            <person name="Rosso M.N."/>
        </authorList>
    </citation>
    <scope>NUCLEOTIDE SEQUENCE [LARGE SCALE GENOMIC DNA]</scope>
    <source>
        <strain evidence="2 3">BRFM 1820</strain>
    </source>
</reference>
<evidence type="ECO:0000313" key="2">
    <source>
        <dbReference type="EMBL" id="RDX39640.1"/>
    </source>
</evidence>
<name>A0A371CH78_9APHY</name>
<dbReference type="EMBL" id="KZ857702">
    <property type="protein sequence ID" value="RDX39640.1"/>
    <property type="molecule type" value="Genomic_DNA"/>
</dbReference>
<accession>A0A371CH78</accession>
<dbReference type="Proteomes" id="UP000256964">
    <property type="component" value="Unassembled WGS sequence"/>
</dbReference>
<proteinExistence type="predicted"/>
<feature type="region of interest" description="Disordered" evidence="1">
    <location>
        <begin position="80"/>
        <end position="104"/>
    </location>
</feature>
<feature type="region of interest" description="Disordered" evidence="1">
    <location>
        <begin position="1"/>
        <end position="61"/>
    </location>
</feature>
<feature type="non-terminal residue" evidence="2">
    <location>
        <position position="104"/>
    </location>
</feature>
<keyword evidence="3" id="KW-1185">Reference proteome</keyword>
<evidence type="ECO:0000256" key="1">
    <source>
        <dbReference type="SAM" id="MobiDB-lite"/>
    </source>
</evidence>
<feature type="compositionally biased region" description="Polar residues" evidence="1">
    <location>
        <begin position="8"/>
        <end position="21"/>
    </location>
</feature>